<comment type="caution">
    <text evidence="1">The sequence shown here is derived from an EMBL/GenBank/DDBJ whole genome shotgun (WGS) entry which is preliminary data.</text>
</comment>
<reference evidence="2" key="1">
    <citation type="journal article" date="2019" name="Int. J. Syst. Evol. Microbiol.">
        <title>The Global Catalogue of Microorganisms (GCM) 10K type strain sequencing project: providing services to taxonomists for standard genome sequencing and annotation.</title>
        <authorList>
            <consortium name="The Broad Institute Genomics Platform"/>
            <consortium name="The Broad Institute Genome Sequencing Center for Infectious Disease"/>
            <person name="Wu L."/>
            <person name="Ma J."/>
        </authorList>
    </citation>
    <scope>NUCLEOTIDE SEQUENCE [LARGE SCALE GENOMIC DNA]</scope>
    <source>
        <strain evidence="2">NBRC 105001</strain>
    </source>
</reference>
<dbReference type="Proteomes" id="UP001156660">
    <property type="component" value="Unassembled WGS sequence"/>
</dbReference>
<gene>
    <name evidence="1" type="ORF">GCM10007855_18900</name>
</gene>
<evidence type="ECO:0000313" key="1">
    <source>
        <dbReference type="EMBL" id="GLR75016.1"/>
    </source>
</evidence>
<dbReference type="EMBL" id="BSOU01000004">
    <property type="protein sequence ID" value="GLR75016.1"/>
    <property type="molecule type" value="Genomic_DNA"/>
</dbReference>
<protein>
    <recommendedName>
        <fullName evidence="3">Lipoprotein</fullName>
    </recommendedName>
</protein>
<evidence type="ECO:0008006" key="3">
    <source>
        <dbReference type="Google" id="ProtNLM"/>
    </source>
</evidence>
<keyword evidence="2" id="KW-1185">Reference proteome</keyword>
<evidence type="ECO:0000313" key="2">
    <source>
        <dbReference type="Proteomes" id="UP001156660"/>
    </source>
</evidence>
<name>A0ABQ6AJK5_9GAMM</name>
<proteinExistence type="predicted"/>
<sequence length="100" mass="11320">MENGKKSHFRIINTNVKNKLKTATRLRFFNLTLRKHDKSKGIKMNIIIKVAGIASVLFLSACAPADREDINSVELTNEHYDNQEKQQQNCMLTGEIGCAN</sequence>
<organism evidence="1 2">
    <name type="scientific">Aliivibrio sifiae</name>
    <dbReference type="NCBI Taxonomy" id="566293"/>
    <lineage>
        <taxon>Bacteria</taxon>
        <taxon>Pseudomonadati</taxon>
        <taxon>Pseudomonadota</taxon>
        <taxon>Gammaproteobacteria</taxon>
        <taxon>Vibrionales</taxon>
        <taxon>Vibrionaceae</taxon>
        <taxon>Aliivibrio</taxon>
    </lineage>
</organism>
<accession>A0ABQ6AJK5</accession>